<evidence type="ECO:0000313" key="8">
    <source>
        <dbReference type="Proteomes" id="UP000695562"/>
    </source>
</evidence>
<comment type="similarity">
    <text evidence="1">Belongs to the TCP-1 chaperonin family.</text>
</comment>
<dbReference type="Gene3D" id="3.30.260.10">
    <property type="entry name" value="TCP-1-like chaperonin intermediate domain"/>
    <property type="match status" value="1"/>
</dbReference>
<dbReference type="InterPro" id="IPR017998">
    <property type="entry name" value="Chaperone_TCP-1"/>
</dbReference>
<dbReference type="PROSITE" id="PS00750">
    <property type="entry name" value="TCP1_1"/>
    <property type="match status" value="1"/>
</dbReference>
<organism evidence="7 8">
    <name type="scientific">Polysphondylium violaceum</name>
    <dbReference type="NCBI Taxonomy" id="133409"/>
    <lineage>
        <taxon>Eukaryota</taxon>
        <taxon>Amoebozoa</taxon>
        <taxon>Evosea</taxon>
        <taxon>Eumycetozoa</taxon>
        <taxon>Dictyostelia</taxon>
        <taxon>Dictyosteliales</taxon>
        <taxon>Dictyosteliaceae</taxon>
        <taxon>Polysphondylium</taxon>
    </lineage>
</organism>
<dbReference type="InterPro" id="IPR027410">
    <property type="entry name" value="TCP-1-like_intermed_sf"/>
</dbReference>
<dbReference type="InterPro" id="IPR002423">
    <property type="entry name" value="Cpn60/GroEL/TCP-1"/>
</dbReference>
<dbReference type="GO" id="GO:0051082">
    <property type="term" value="F:unfolded protein binding"/>
    <property type="evidence" value="ECO:0007669"/>
    <property type="project" value="InterPro"/>
</dbReference>
<protein>
    <submittedName>
        <fullName evidence="7">Uncharacterized protein</fullName>
    </submittedName>
</protein>
<dbReference type="GO" id="GO:0140662">
    <property type="term" value="F:ATP-dependent protein folding chaperone"/>
    <property type="evidence" value="ECO:0007669"/>
    <property type="project" value="InterPro"/>
</dbReference>
<comment type="function">
    <text evidence="5">Molecular chaperone; assists the folding of proteins upon ATP hydrolysis. Known to play a role, in vitro, in the folding of actin and tubulin.</text>
</comment>
<dbReference type="AlphaFoldDB" id="A0A8J4V335"/>
<comment type="caution">
    <text evidence="7">The sequence shown here is derived from an EMBL/GenBank/DDBJ whole genome shotgun (WGS) entry which is preliminary data.</text>
</comment>
<name>A0A8J4V335_9MYCE</name>
<dbReference type="EMBL" id="AJWJ01000302">
    <property type="protein sequence ID" value="KAF2072197.1"/>
    <property type="molecule type" value="Genomic_DNA"/>
</dbReference>
<dbReference type="Gene3D" id="3.50.7.10">
    <property type="entry name" value="GroEL"/>
    <property type="match status" value="1"/>
</dbReference>
<keyword evidence="4" id="KW-0143">Chaperone</keyword>
<dbReference type="SUPFAM" id="SSF54849">
    <property type="entry name" value="GroEL-intermediate domain like"/>
    <property type="match status" value="1"/>
</dbReference>
<feature type="compositionally biased region" description="Low complexity" evidence="6">
    <location>
        <begin position="82"/>
        <end position="91"/>
    </location>
</feature>
<evidence type="ECO:0000256" key="2">
    <source>
        <dbReference type="ARBA" id="ARBA00022741"/>
    </source>
</evidence>
<dbReference type="GO" id="GO:0016887">
    <property type="term" value="F:ATP hydrolysis activity"/>
    <property type="evidence" value="ECO:0007669"/>
    <property type="project" value="InterPro"/>
</dbReference>
<evidence type="ECO:0000256" key="5">
    <source>
        <dbReference type="ARBA" id="ARBA00024677"/>
    </source>
</evidence>
<dbReference type="SUPFAM" id="SSF48592">
    <property type="entry name" value="GroEL equatorial domain-like"/>
    <property type="match status" value="2"/>
</dbReference>
<dbReference type="InterPro" id="IPR002194">
    <property type="entry name" value="Chaperonin_TCP-1_CS"/>
</dbReference>
<sequence>MVGSEDLRECLKTVLAVSDFIKTSLGPKSGDKLIVDEKGEIQVTNDGYTILSYLSKRSPSSLSSTLNNNDDFFNELFDKRQQQQQSSSQNKNDSDSKRKSNDNDNSNDKSFSSKSNLDRIKYQSIIELLMDCCKSQERSYGDGTTSVIVLTGALCSSALKLVFEKGIHPHIVVEAFQQSLNKALLHLDSFSLDVDMQHNNNTSNNNNSNNIVSTLQRVAESCLSSKSISFFKESLAKMCIDAVKSICKEIDTIDSLSIIYQQSLNDSNSNINNNNNNNKKLKIDLKNIKLHSIPGESIEKTRLVYGVLIKDKFFSHENMTKTMTNARVLVLSEALEIPKPKSNFSININSIHEYNRLFDIKNQYFKQIKEKLTSINPTLVVCQWAIDQEINEFLFANDINAISWVQGNDLENIALITNASIVYDLLDTPIDDIVLGEADIVKEITPINDSSVRYIEISNQRPTPIVSIIVRGGSQEMNQETLECLKDCLHIVKGCLMKPKVVPSGGVPELYLYNLFSTTNNSSNNIANQQQQQQQQNQFKLNYCMNSWASSLLSIPITLLENSGVDSYNLLKQLIDIHHKSNTASYYGVNIAYQNVFLDLDNNSNSDPPSQIVVDMRSISLDLLDLKKSILKLATETCILILGIDKCINIS</sequence>
<evidence type="ECO:0000313" key="7">
    <source>
        <dbReference type="EMBL" id="KAF2072197.1"/>
    </source>
</evidence>
<dbReference type="PANTHER" id="PTHR11353">
    <property type="entry name" value="CHAPERONIN"/>
    <property type="match status" value="1"/>
</dbReference>
<dbReference type="SUPFAM" id="SSF52029">
    <property type="entry name" value="GroEL apical domain-like"/>
    <property type="match status" value="1"/>
</dbReference>
<dbReference type="InterPro" id="IPR027413">
    <property type="entry name" value="GROEL-like_equatorial_sf"/>
</dbReference>
<keyword evidence="3" id="KW-0067">ATP-binding</keyword>
<feature type="region of interest" description="Disordered" evidence="6">
    <location>
        <begin position="80"/>
        <end position="113"/>
    </location>
</feature>
<dbReference type="Gene3D" id="1.10.560.10">
    <property type="entry name" value="GroEL-like equatorial domain"/>
    <property type="match status" value="2"/>
</dbReference>
<evidence type="ECO:0000256" key="3">
    <source>
        <dbReference type="ARBA" id="ARBA00022840"/>
    </source>
</evidence>
<dbReference type="Proteomes" id="UP000695562">
    <property type="component" value="Unassembled WGS sequence"/>
</dbReference>
<gene>
    <name evidence="7" type="ORF">CYY_006494</name>
</gene>
<evidence type="ECO:0000256" key="4">
    <source>
        <dbReference type="ARBA" id="ARBA00023186"/>
    </source>
</evidence>
<dbReference type="Pfam" id="PF00118">
    <property type="entry name" value="Cpn60_TCP1"/>
    <property type="match status" value="2"/>
</dbReference>
<dbReference type="InterPro" id="IPR027409">
    <property type="entry name" value="GroEL-like_apical_dom_sf"/>
</dbReference>
<dbReference type="OrthoDB" id="19167at2759"/>
<dbReference type="GO" id="GO:0005524">
    <property type="term" value="F:ATP binding"/>
    <property type="evidence" value="ECO:0007669"/>
    <property type="project" value="UniProtKB-KW"/>
</dbReference>
<evidence type="ECO:0000256" key="6">
    <source>
        <dbReference type="SAM" id="MobiDB-lite"/>
    </source>
</evidence>
<reference evidence="7" key="1">
    <citation type="submission" date="2020-01" db="EMBL/GenBank/DDBJ databases">
        <title>Development of genomics and gene disruption for Polysphondylium violaceum indicates a role for the polyketide synthase stlB in stalk morphogenesis.</title>
        <authorList>
            <person name="Narita B."/>
            <person name="Kawabe Y."/>
            <person name="Kin K."/>
            <person name="Saito T."/>
            <person name="Gibbs R."/>
            <person name="Kuspa A."/>
            <person name="Muzny D."/>
            <person name="Queller D."/>
            <person name="Richards S."/>
            <person name="Strassman J."/>
            <person name="Sucgang R."/>
            <person name="Worley K."/>
            <person name="Schaap P."/>
        </authorList>
    </citation>
    <scope>NUCLEOTIDE SEQUENCE</scope>
    <source>
        <strain evidence="7">QSvi11</strain>
    </source>
</reference>
<keyword evidence="2" id="KW-0547">Nucleotide-binding</keyword>
<evidence type="ECO:0000256" key="1">
    <source>
        <dbReference type="ARBA" id="ARBA00008020"/>
    </source>
</evidence>
<keyword evidence="8" id="KW-1185">Reference proteome</keyword>
<proteinExistence type="inferred from homology"/>
<accession>A0A8J4V335</accession>
<feature type="compositionally biased region" description="Basic and acidic residues" evidence="6">
    <location>
        <begin position="92"/>
        <end position="102"/>
    </location>
</feature>